<dbReference type="AlphaFoldDB" id="A0A318FGL4"/>
<evidence type="ECO:0000313" key="2">
    <source>
        <dbReference type="Proteomes" id="UP000247485"/>
    </source>
</evidence>
<protein>
    <recommendedName>
        <fullName evidence="3">Phage protein Gp138 N-terminal domain-containing protein</fullName>
    </recommendedName>
</protein>
<dbReference type="Proteomes" id="UP000247485">
    <property type="component" value="Unassembled WGS sequence"/>
</dbReference>
<gene>
    <name evidence="1" type="ORF">DET57_114167</name>
</gene>
<sequence>MSEKGWYGEFSDVDMSTPENVFYASLRQFMGAKSFCTIVRVVSVTASDGDSAGFVDIIPLVTMLDGAGNVVQPTTIYNAPFSRLQGGESAIIIDPAVSDLGIALFADRDISSVKASKKASPPGSRRRNSSADAIYLGGLLNGTPSQYIRFINSGGGIEIKSPGNVDINGLKVLSDGRLQLVDGSIVDKHIHGGVESGGSNTDPLGG</sequence>
<dbReference type="Pfam" id="PF18946">
    <property type="entry name" value="Apex"/>
    <property type="match status" value="1"/>
</dbReference>
<evidence type="ECO:0000313" key="1">
    <source>
        <dbReference type="EMBL" id="PXW42175.1"/>
    </source>
</evidence>
<evidence type="ECO:0008006" key="3">
    <source>
        <dbReference type="Google" id="ProtNLM"/>
    </source>
</evidence>
<comment type="caution">
    <text evidence="1">The sequence shown here is derived from an EMBL/GenBank/DDBJ whole genome shotgun (WGS) entry which is preliminary data.</text>
</comment>
<accession>A0A318FGL4</accession>
<proteinExistence type="predicted"/>
<dbReference type="InterPro" id="IPR037026">
    <property type="entry name" value="Vgr_OB-fold_dom_sf"/>
</dbReference>
<dbReference type="EMBL" id="QJJG01000014">
    <property type="protein sequence ID" value="PXW42175.1"/>
    <property type="molecule type" value="Genomic_DNA"/>
</dbReference>
<name>A0A318FGL4_KLEOX</name>
<reference evidence="1 2" key="1">
    <citation type="submission" date="2018-05" db="EMBL/GenBank/DDBJ databases">
        <title>Freshwater and sediment microbial communities from various areas in North America, analyzing microbe dynamics in response to fracking.</title>
        <authorList>
            <person name="Lamendella R."/>
        </authorList>
    </citation>
    <scope>NUCLEOTIDE SEQUENCE [LARGE SCALE GENOMIC DNA]</scope>
    <source>
        <strain evidence="1 2">67</strain>
    </source>
</reference>
<dbReference type="InterPro" id="IPR044033">
    <property type="entry name" value="GpV-like_apex"/>
</dbReference>
<organism evidence="1 2">
    <name type="scientific">Klebsiella oxytoca</name>
    <dbReference type="NCBI Taxonomy" id="571"/>
    <lineage>
        <taxon>Bacteria</taxon>
        <taxon>Pseudomonadati</taxon>
        <taxon>Pseudomonadota</taxon>
        <taxon>Gammaproteobacteria</taxon>
        <taxon>Enterobacterales</taxon>
        <taxon>Enterobacteriaceae</taxon>
        <taxon>Klebsiella/Raoultella group</taxon>
        <taxon>Klebsiella</taxon>
    </lineage>
</organism>
<dbReference type="Gene3D" id="2.40.50.230">
    <property type="entry name" value="Gp5 N-terminal domain"/>
    <property type="match status" value="1"/>
</dbReference>